<evidence type="ECO:0000256" key="2">
    <source>
        <dbReference type="PIRSR" id="PIRSR600246-2"/>
    </source>
</evidence>
<feature type="binding site" evidence="2">
    <location>
        <begin position="211"/>
        <end position="214"/>
    </location>
    <ligand>
        <name>substrate</name>
    </ligand>
</feature>
<dbReference type="SUPFAM" id="SSF56235">
    <property type="entry name" value="N-terminal nucleophile aminohydrolases (Ntn hydrolases)"/>
    <property type="match status" value="1"/>
</dbReference>
<feature type="active site" description="Nucleophile" evidence="1">
    <location>
        <position position="183"/>
    </location>
</feature>
<feature type="site" description="Cleavage; by autolysis" evidence="3">
    <location>
        <begin position="182"/>
        <end position="183"/>
    </location>
</feature>
<feature type="binding site" evidence="2">
    <location>
        <begin position="253"/>
        <end position="256"/>
    </location>
    <ligand>
        <name>substrate</name>
    </ligand>
</feature>
<reference evidence="4" key="1">
    <citation type="submission" date="2014-02" db="EMBL/GenBank/DDBJ databases">
        <authorList>
            <person name="Genoscope - CEA"/>
        </authorList>
    </citation>
    <scope>NUCLEOTIDE SEQUENCE</scope>
    <source>
        <strain evidence="4">LS3</strain>
    </source>
</reference>
<evidence type="ECO:0000256" key="3">
    <source>
        <dbReference type="PIRSR" id="PIRSR600246-3"/>
    </source>
</evidence>
<protein>
    <submittedName>
        <fullName evidence="4">ARAD1C26092p</fullName>
    </submittedName>
</protein>
<evidence type="ECO:0000313" key="4">
    <source>
        <dbReference type="EMBL" id="CDP35033.1"/>
    </source>
</evidence>
<dbReference type="PhylomeDB" id="A0A060T245"/>
<dbReference type="GO" id="GO:0016787">
    <property type="term" value="F:hydrolase activity"/>
    <property type="evidence" value="ECO:0007669"/>
    <property type="project" value="InterPro"/>
</dbReference>
<evidence type="ECO:0000256" key="1">
    <source>
        <dbReference type="PIRSR" id="PIRSR600246-1"/>
    </source>
</evidence>
<dbReference type="AlphaFoldDB" id="A0A060T245"/>
<gene>
    <name evidence="4" type="ORF">GNLVRS02_ARAD1C26092g</name>
</gene>
<dbReference type="Pfam" id="PF01112">
    <property type="entry name" value="Asparaginase_2"/>
    <property type="match status" value="2"/>
</dbReference>
<dbReference type="CDD" id="cd04701">
    <property type="entry name" value="Asparaginase_2"/>
    <property type="match status" value="1"/>
</dbReference>
<dbReference type="PANTHER" id="PTHR10188:SF43">
    <property type="entry name" value="ASPARAGINASE (EUROFUNG)"/>
    <property type="match status" value="1"/>
</dbReference>
<dbReference type="GO" id="GO:0005737">
    <property type="term" value="C:cytoplasm"/>
    <property type="evidence" value="ECO:0007669"/>
    <property type="project" value="TreeGrafter"/>
</dbReference>
<dbReference type="InterPro" id="IPR000246">
    <property type="entry name" value="Peptidase_T2"/>
</dbReference>
<proteinExistence type="predicted"/>
<organism evidence="4">
    <name type="scientific">Blastobotrys adeninivorans</name>
    <name type="common">Yeast</name>
    <name type="synonym">Arxula adeninivorans</name>
    <dbReference type="NCBI Taxonomy" id="409370"/>
    <lineage>
        <taxon>Eukaryota</taxon>
        <taxon>Fungi</taxon>
        <taxon>Dikarya</taxon>
        <taxon>Ascomycota</taxon>
        <taxon>Saccharomycotina</taxon>
        <taxon>Dipodascomycetes</taxon>
        <taxon>Dipodascales</taxon>
        <taxon>Trichomonascaceae</taxon>
        <taxon>Blastobotrys</taxon>
    </lineage>
</organism>
<sequence>MVEPRLVIHGGAGELTPNQLTKEQEKAYRHGLRASLEAGYQVLKEKDDALLAAVAAVVSLENNEVFNAGKGAVFTNAGTNELEASVMASGQYDKKAAAVSLVKHVKNPIKLAAELLKYEQDTHVLLAGEAVEKMAEEFGLEMVDQSYFFTQKRWDEHRRGLKKGAANTIDDEDKEEGYAPKGTVGAVAMDSKGVIVAATSTGGLTNKIPGRIGDTPQAGAGFWAEEIGHRKPLIVRILSGKTEERASVGLSGTGNGDGFIRSNLCHSIVSLVKHKRYSLQRAAEQVIADTPTEAGVIGIDGFTGDAVFSMNCSMNRGYIDNGGAKVALYEGEVPS</sequence>
<dbReference type="PANTHER" id="PTHR10188">
    <property type="entry name" value="L-ASPARAGINASE"/>
    <property type="match status" value="1"/>
</dbReference>
<reference evidence="4" key="2">
    <citation type="submission" date="2014-06" db="EMBL/GenBank/DDBJ databases">
        <title>The complete genome of Blastobotrys (Arxula) adeninivorans LS3 - a yeast of biotechnological interest.</title>
        <authorList>
            <person name="Kunze G."/>
            <person name="Gaillardin C."/>
            <person name="Czernicka M."/>
            <person name="Durrens P."/>
            <person name="Martin T."/>
            <person name="Boer E."/>
            <person name="Gabaldon T."/>
            <person name="Cruz J."/>
            <person name="Talla E."/>
            <person name="Marck C."/>
            <person name="Goffeau A."/>
            <person name="Barbe V."/>
            <person name="Baret P."/>
            <person name="Baronian K."/>
            <person name="Beier S."/>
            <person name="Bleykasten C."/>
            <person name="Bode R."/>
            <person name="Casaregola S."/>
            <person name="Despons L."/>
            <person name="Fairhead C."/>
            <person name="Giersberg M."/>
            <person name="Gierski P."/>
            <person name="Hahnel U."/>
            <person name="Hartmann A."/>
            <person name="Jankowska D."/>
            <person name="Jubin C."/>
            <person name="Jung P."/>
            <person name="Lafontaine I."/>
            <person name="Leh-Louis V."/>
            <person name="Lemaire M."/>
            <person name="Marcet-Houben M."/>
            <person name="Mascher M."/>
            <person name="Morel G."/>
            <person name="Richard G.-F."/>
            <person name="Riechen J."/>
            <person name="Sacerdot C."/>
            <person name="Sarkar A."/>
            <person name="Savel G."/>
            <person name="Schacherer J."/>
            <person name="Sherman D."/>
            <person name="Straub M.-L."/>
            <person name="Stein N."/>
            <person name="Thierry A."/>
            <person name="Trautwein-Schult A."/>
            <person name="Westhof E."/>
            <person name="Worch S."/>
            <person name="Dujon B."/>
            <person name="Souciet J.-L."/>
            <person name="Wincker P."/>
            <person name="Scholz U."/>
            <person name="Neuveglise N."/>
        </authorList>
    </citation>
    <scope>NUCLEOTIDE SEQUENCE</scope>
    <source>
        <strain evidence="4">LS3</strain>
    </source>
</reference>
<accession>A0A060T245</accession>
<dbReference type="InterPro" id="IPR029055">
    <property type="entry name" value="Ntn_hydrolases_N"/>
</dbReference>
<name>A0A060T245_BLAAD</name>
<dbReference type="EMBL" id="HG937693">
    <property type="protein sequence ID" value="CDP35033.1"/>
    <property type="molecule type" value="Genomic_DNA"/>
</dbReference>
<dbReference type="Gene3D" id="3.60.20.30">
    <property type="entry name" value="(Glycosyl)asparaginase"/>
    <property type="match status" value="1"/>
</dbReference>